<dbReference type="WBParaSite" id="nRc.2.0.1.t28970-RA">
    <property type="protein sequence ID" value="nRc.2.0.1.t28970-RA"/>
    <property type="gene ID" value="nRc.2.0.1.g28970"/>
</dbReference>
<name>A0A915JRQ2_ROMCU</name>
<organism evidence="2 3">
    <name type="scientific">Romanomermis culicivorax</name>
    <name type="common">Nematode worm</name>
    <dbReference type="NCBI Taxonomy" id="13658"/>
    <lineage>
        <taxon>Eukaryota</taxon>
        <taxon>Metazoa</taxon>
        <taxon>Ecdysozoa</taxon>
        <taxon>Nematoda</taxon>
        <taxon>Enoplea</taxon>
        <taxon>Dorylaimia</taxon>
        <taxon>Mermithida</taxon>
        <taxon>Mermithoidea</taxon>
        <taxon>Mermithidae</taxon>
        <taxon>Romanomermis</taxon>
    </lineage>
</organism>
<proteinExistence type="predicted"/>
<evidence type="ECO:0000313" key="3">
    <source>
        <dbReference type="WBParaSite" id="nRc.2.0.1.t28970-RA"/>
    </source>
</evidence>
<evidence type="ECO:0000313" key="2">
    <source>
        <dbReference type="Proteomes" id="UP000887565"/>
    </source>
</evidence>
<sequence length="127" mass="14544">MRQSRTGAKDFIAAIFYSRFWPDVFSVQDVSFSRVLTHSSVFFRRWTTRGIVDFFAPSLEKNLAQNCQICSKVQTKKPKVNFEKRGQRMQASPEDGALLTRKNNGIVYCAAIAISIEVTTFTFFPFV</sequence>
<feature type="transmembrane region" description="Helical" evidence="1">
    <location>
        <begin position="106"/>
        <end position="126"/>
    </location>
</feature>
<dbReference type="Proteomes" id="UP000887565">
    <property type="component" value="Unplaced"/>
</dbReference>
<keyword evidence="1" id="KW-0472">Membrane</keyword>
<evidence type="ECO:0000256" key="1">
    <source>
        <dbReference type="SAM" id="Phobius"/>
    </source>
</evidence>
<reference evidence="3" key="1">
    <citation type="submission" date="2022-11" db="UniProtKB">
        <authorList>
            <consortium name="WormBaseParasite"/>
        </authorList>
    </citation>
    <scope>IDENTIFICATION</scope>
</reference>
<dbReference type="AlphaFoldDB" id="A0A915JRQ2"/>
<protein>
    <submittedName>
        <fullName evidence="3">Uncharacterized protein</fullName>
    </submittedName>
</protein>
<keyword evidence="2" id="KW-1185">Reference proteome</keyword>
<accession>A0A915JRQ2</accession>
<keyword evidence="1" id="KW-0812">Transmembrane</keyword>
<keyword evidence="1" id="KW-1133">Transmembrane helix</keyword>